<feature type="transmembrane region" description="Helical" evidence="10">
    <location>
        <begin position="182"/>
        <end position="201"/>
    </location>
</feature>
<comment type="similarity">
    <text evidence="7 9">Belongs to the MPDU1 (TC 2.A.43.3) family.</text>
</comment>
<dbReference type="Proteomes" id="UP001075354">
    <property type="component" value="Chromosome 15"/>
</dbReference>
<dbReference type="PANTHER" id="PTHR12226">
    <property type="entry name" value="MANNOSE-P-DOLICHOL UTILIZATION DEFECT 1 LEC35 -RELATED"/>
    <property type="match status" value="1"/>
</dbReference>
<dbReference type="AlphaFoldDB" id="A0AAV7X1Z3"/>
<evidence type="ECO:0000256" key="1">
    <source>
        <dbReference type="ARBA" id="ARBA00004141"/>
    </source>
</evidence>
<comment type="subcellular location">
    <subcellularLocation>
        <location evidence="1 9">Membrane</location>
        <topology evidence="1 9">Multi-pass membrane protein</topology>
    </subcellularLocation>
</comment>
<evidence type="ECO:0000256" key="5">
    <source>
        <dbReference type="ARBA" id="ARBA00022989"/>
    </source>
</evidence>
<name>A0AAV7X1Z3_9NEOP</name>
<evidence type="ECO:0000313" key="11">
    <source>
        <dbReference type="EMBL" id="KAJ1519925.1"/>
    </source>
</evidence>
<evidence type="ECO:0000256" key="8">
    <source>
        <dbReference type="ARBA" id="ARBA00067517"/>
    </source>
</evidence>
<evidence type="ECO:0000256" key="3">
    <source>
        <dbReference type="ARBA" id="ARBA00022692"/>
    </source>
</evidence>
<dbReference type="PANTHER" id="PTHR12226:SF2">
    <property type="entry name" value="MANNOSE-P-DOLICHOL UTILIZATION DEFECT 1 PROTEIN"/>
    <property type="match status" value="1"/>
</dbReference>
<gene>
    <name evidence="11" type="ORF">ONE63_004161</name>
</gene>
<evidence type="ECO:0000313" key="12">
    <source>
        <dbReference type="Proteomes" id="UP001075354"/>
    </source>
</evidence>
<dbReference type="EMBL" id="JAPTSV010000015">
    <property type="protein sequence ID" value="KAJ1519925.1"/>
    <property type="molecule type" value="Genomic_DNA"/>
</dbReference>
<evidence type="ECO:0000256" key="9">
    <source>
        <dbReference type="PIRNR" id="PIRNR023381"/>
    </source>
</evidence>
<accession>A0AAV7X1Z3</accession>
<evidence type="ECO:0000256" key="4">
    <source>
        <dbReference type="ARBA" id="ARBA00022737"/>
    </source>
</evidence>
<dbReference type="PIRSF" id="PIRSF023381">
    <property type="entry name" value="MannP-dilichol_defect-1p"/>
    <property type="match status" value="1"/>
</dbReference>
<evidence type="ECO:0000256" key="6">
    <source>
        <dbReference type="ARBA" id="ARBA00023136"/>
    </source>
</evidence>
<dbReference type="Pfam" id="PF04193">
    <property type="entry name" value="PQ-loop"/>
    <property type="match status" value="2"/>
</dbReference>
<evidence type="ECO:0000256" key="7">
    <source>
        <dbReference type="ARBA" id="ARBA00038475"/>
    </source>
</evidence>
<reference evidence="11" key="1">
    <citation type="submission" date="2022-12" db="EMBL/GenBank/DDBJ databases">
        <title>Chromosome-level genome assembly of the bean flower thrips Megalurothrips usitatus.</title>
        <authorList>
            <person name="Ma L."/>
            <person name="Liu Q."/>
            <person name="Li H."/>
            <person name="Cai W."/>
        </authorList>
    </citation>
    <scope>NUCLEOTIDE SEQUENCE</scope>
    <source>
        <strain evidence="11">Cailab_2022a</strain>
    </source>
</reference>
<feature type="transmembrane region" description="Helical" evidence="10">
    <location>
        <begin position="106"/>
        <end position="122"/>
    </location>
</feature>
<feature type="transmembrane region" description="Helical" evidence="10">
    <location>
        <begin position="213"/>
        <end position="234"/>
    </location>
</feature>
<organism evidence="11 12">
    <name type="scientific">Megalurothrips usitatus</name>
    <name type="common">bean blossom thrips</name>
    <dbReference type="NCBI Taxonomy" id="439358"/>
    <lineage>
        <taxon>Eukaryota</taxon>
        <taxon>Metazoa</taxon>
        <taxon>Ecdysozoa</taxon>
        <taxon>Arthropoda</taxon>
        <taxon>Hexapoda</taxon>
        <taxon>Insecta</taxon>
        <taxon>Pterygota</taxon>
        <taxon>Neoptera</taxon>
        <taxon>Paraneoptera</taxon>
        <taxon>Thysanoptera</taxon>
        <taxon>Terebrantia</taxon>
        <taxon>Thripoidea</taxon>
        <taxon>Thripidae</taxon>
        <taxon>Megalurothrips</taxon>
    </lineage>
</organism>
<keyword evidence="4" id="KW-0677">Repeat</keyword>
<keyword evidence="2" id="KW-0813">Transport</keyword>
<keyword evidence="3 9" id="KW-0812">Transmembrane</keyword>
<keyword evidence="6 9" id="KW-0472">Membrane</keyword>
<dbReference type="InterPro" id="IPR006603">
    <property type="entry name" value="PQ-loop_rpt"/>
</dbReference>
<dbReference type="EMBL" id="JAPTSV010000015">
    <property type="protein sequence ID" value="KAJ1519924.1"/>
    <property type="molecule type" value="Genomic_DNA"/>
</dbReference>
<sequence length="253" mass="26644">MAFNATSLFRTACLLVLTPQCYDEFFVYYNFFNVPCLKAALSKGLGYGIIAGSVMVKVPQILKMARAGSGEGISLVGVTLDLSAITANAAYAFVLGYPFSSWGENMFLAVQTIAIAALVLHLGGRPAAAYAYVAVYGALLAVLLSSLTPMSVLVFLQSMVIPAVIVGKSMQIISNFRNGSTGQLSAATVLMMLAGSLARIFTLQQETGDELLVLVYIVAATLNGITAAQLAYYWNAAPAGKAATAAKKKVKKN</sequence>
<feature type="transmembrane region" description="Helical" evidence="10">
    <location>
        <begin position="74"/>
        <end position="94"/>
    </location>
</feature>
<comment type="caution">
    <text evidence="11">The sequence shown here is derived from an EMBL/GenBank/DDBJ whole genome shotgun (WGS) entry which is preliminary data.</text>
</comment>
<keyword evidence="5 9" id="KW-1133">Transmembrane helix</keyword>
<proteinExistence type="inferred from homology"/>
<protein>
    <recommendedName>
        <fullName evidence="8 9">Mannose-P-dolichol utilization defect 1 protein homolog</fullName>
    </recommendedName>
</protein>
<dbReference type="FunFam" id="1.20.1280.290:FF:000006">
    <property type="entry name" value="mannose-P-dolichol utilization defect 1 protein"/>
    <property type="match status" value="1"/>
</dbReference>
<evidence type="ECO:0000256" key="10">
    <source>
        <dbReference type="SAM" id="Phobius"/>
    </source>
</evidence>
<dbReference type="SMART" id="SM00679">
    <property type="entry name" value="CTNS"/>
    <property type="match status" value="2"/>
</dbReference>
<dbReference type="InterPro" id="IPR016817">
    <property type="entry name" value="MannP-dilichol_defect-1"/>
</dbReference>
<evidence type="ECO:0000256" key="2">
    <source>
        <dbReference type="ARBA" id="ARBA00022448"/>
    </source>
</evidence>
<dbReference type="GO" id="GO:0016020">
    <property type="term" value="C:membrane"/>
    <property type="evidence" value="ECO:0007669"/>
    <property type="project" value="UniProtKB-SubCell"/>
</dbReference>
<keyword evidence="12" id="KW-1185">Reference proteome</keyword>
<dbReference type="GO" id="GO:0009312">
    <property type="term" value="P:oligosaccharide biosynthetic process"/>
    <property type="evidence" value="ECO:0007669"/>
    <property type="project" value="TreeGrafter"/>
</dbReference>